<dbReference type="AlphaFoldDB" id="W9GSG2"/>
<accession>W9GSG2</accession>
<keyword evidence="2" id="KW-1185">Reference proteome</keyword>
<dbReference type="EMBL" id="AWQS01000031">
    <property type="protein sequence ID" value="EWT06839.1"/>
    <property type="molecule type" value="Genomic_DNA"/>
</dbReference>
<proteinExistence type="predicted"/>
<dbReference type="Proteomes" id="UP000019494">
    <property type="component" value="Unassembled WGS sequence"/>
</dbReference>
<comment type="caution">
    <text evidence="1">The sequence shown here is derived from an EMBL/GenBank/DDBJ whole genome shotgun (WGS) entry which is preliminary data.</text>
</comment>
<protein>
    <submittedName>
        <fullName evidence="1">Uncharacterized protein</fullName>
    </submittedName>
</protein>
<dbReference type="RefSeq" id="WP_034714627.1">
    <property type="nucleotide sequence ID" value="NZ_AWQS01000031.1"/>
</dbReference>
<evidence type="ECO:0000313" key="1">
    <source>
        <dbReference type="EMBL" id="EWT06839.1"/>
    </source>
</evidence>
<name>W9GSG2_9MICO</name>
<sequence length="160" mass="17408">MRTAQNLDRVNELIGGTGGPVATHVIPGEEDACALWDALRSCPTLTRESPGWKHLWITAWSVVCTTALSDVVPLGSTARVSVTREYGSIELLAIFDWLLTHESFARQLPPVDLYRKLRTIATRSSKGSGRAARADLLHGLTHVPAGLPIRWVDVEGIDAS</sequence>
<gene>
    <name evidence="1" type="ORF">N864_16475</name>
</gene>
<dbReference type="OrthoDB" id="4869970at2"/>
<reference evidence="2" key="1">
    <citation type="submission" date="2013-08" db="EMBL/GenBank/DDBJ databases">
        <title>Intrasporangium oryzae NRRL B-24470.</title>
        <authorList>
            <person name="Liu H."/>
            <person name="Wang G."/>
        </authorList>
    </citation>
    <scope>NUCLEOTIDE SEQUENCE [LARGE SCALE GENOMIC DNA]</scope>
    <source>
        <strain evidence="2">Q5-1</strain>
    </source>
</reference>
<evidence type="ECO:0000313" key="2">
    <source>
        <dbReference type="Proteomes" id="UP000019494"/>
    </source>
</evidence>
<organism evidence="1 2">
    <name type="scientific">Intrasporangium chromatireducens Q5-1</name>
    <dbReference type="NCBI Taxonomy" id="584657"/>
    <lineage>
        <taxon>Bacteria</taxon>
        <taxon>Bacillati</taxon>
        <taxon>Actinomycetota</taxon>
        <taxon>Actinomycetes</taxon>
        <taxon>Micrococcales</taxon>
        <taxon>Intrasporangiaceae</taxon>
        <taxon>Intrasporangium</taxon>
    </lineage>
</organism>